<reference evidence="4 5" key="1">
    <citation type="submission" date="2019-03" db="EMBL/GenBank/DDBJ databases">
        <title>Draft genome sequences of novel Actinobacteria.</title>
        <authorList>
            <person name="Sahin N."/>
            <person name="Ay H."/>
            <person name="Saygin H."/>
        </authorList>
    </citation>
    <scope>NUCLEOTIDE SEQUENCE [LARGE SCALE GENOMIC DNA]</scope>
    <source>
        <strain evidence="4 5">DSM 41900</strain>
    </source>
</reference>
<dbReference type="EMBL" id="SMKI01000157">
    <property type="protein sequence ID" value="TDC74241.1"/>
    <property type="molecule type" value="Genomic_DNA"/>
</dbReference>
<keyword evidence="2" id="KW-1133">Transmembrane helix</keyword>
<evidence type="ECO:0000256" key="1">
    <source>
        <dbReference type="SAM" id="MobiDB-lite"/>
    </source>
</evidence>
<organism evidence="4 5">
    <name type="scientific">Streptomyces hainanensis</name>
    <dbReference type="NCBI Taxonomy" id="402648"/>
    <lineage>
        <taxon>Bacteria</taxon>
        <taxon>Bacillati</taxon>
        <taxon>Actinomycetota</taxon>
        <taxon>Actinomycetes</taxon>
        <taxon>Kitasatosporales</taxon>
        <taxon>Streptomycetaceae</taxon>
        <taxon>Streptomyces</taxon>
    </lineage>
</organism>
<dbReference type="AlphaFoldDB" id="A0A4R4TAD4"/>
<dbReference type="Pfam" id="PF00350">
    <property type="entry name" value="Dynamin_N"/>
    <property type="match status" value="1"/>
</dbReference>
<comment type="caution">
    <text evidence="4">The sequence shown here is derived from an EMBL/GenBank/DDBJ whole genome shotgun (WGS) entry which is preliminary data.</text>
</comment>
<protein>
    <recommendedName>
        <fullName evidence="3">Dynamin N-terminal domain-containing protein</fullName>
    </recommendedName>
</protein>
<proteinExistence type="predicted"/>
<evidence type="ECO:0000313" key="5">
    <source>
        <dbReference type="Proteomes" id="UP000295345"/>
    </source>
</evidence>
<feature type="region of interest" description="Disordered" evidence="1">
    <location>
        <begin position="1"/>
        <end position="48"/>
    </location>
</feature>
<dbReference type="Gene3D" id="3.40.50.300">
    <property type="entry name" value="P-loop containing nucleotide triphosphate hydrolases"/>
    <property type="match status" value="1"/>
</dbReference>
<name>A0A4R4TAD4_9ACTN</name>
<keyword evidence="2" id="KW-0472">Membrane</keyword>
<sequence>MTPSWHHDGATRKPMTPDMRQTCATTAPDGAEWHHRAPRGARARARPRAGVGAGVGAFLPIRGAQPGARRYNSPVTTTTGLEELRVELHEALERGTAWLETVAAAPTTTEEWRAEAGRDAGAMRQLRTRAASSLINVALLGAFSSGKSFLLSGLQGGLKLHQGTGPDGLPAEKFVGLLPSSPVPTTACPATVAPVADDTAEGPDTSGSGFLRVQFADSAEGEWEDVGNSPAQPVVAAYAMQDAEVTNRLQPHWYREVAEIEILISSFRVPAKLYDLPGFGSPNALHDAIVKQAMGQADCFIYVSHASRTLSENELDLIRALYAHFRVYRKPVLWVLTAIDLATQLDHRNVPAWQATIDRNNAYLREHFTVDGRPDAEFIGEGFVPVAPAAEARAAVFEAQEQTALARRQAAESRMDALRGTLETLIERGSGRYHLGRVADEARGLLGPRVSLLGERLRTERMPIDELQGRLDALTERRRKVETVAPTLREELENRLKEHVRRAARPFNRLAGHLHATLDAEIRAADVRRPIRANQIQVAKTQALHDWIEAPEGPARIWERQLRQFKDVVTERVRAELGAEDPAAALPGYRFDINDLTMPRPRRNRTTAQDVLQRTAAFLGISAPLVATGSWIGGAATAGLVFPPAAAVLGLSALVYMGIQHRKARRTSLEVTQQEWIDELDAEAQQVRESFELAVGLQGMDMLDNLSDNLLRYGDELDDGMERVRERMSRPETQDQQALVDRLGSVVEEGEAVVAALRGLTSS</sequence>
<feature type="transmembrane region" description="Helical" evidence="2">
    <location>
        <begin position="638"/>
        <end position="659"/>
    </location>
</feature>
<feature type="domain" description="Dynamin N-terminal" evidence="3">
    <location>
        <begin position="177"/>
        <end position="319"/>
    </location>
</feature>
<evidence type="ECO:0000259" key="3">
    <source>
        <dbReference type="Pfam" id="PF00350"/>
    </source>
</evidence>
<dbReference type="Proteomes" id="UP000295345">
    <property type="component" value="Unassembled WGS sequence"/>
</dbReference>
<dbReference type="SUPFAM" id="SSF52540">
    <property type="entry name" value="P-loop containing nucleoside triphosphate hydrolases"/>
    <property type="match status" value="1"/>
</dbReference>
<feature type="compositionally biased region" description="Basic residues" evidence="1">
    <location>
        <begin position="36"/>
        <end position="47"/>
    </location>
</feature>
<dbReference type="InterPro" id="IPR045063">
    <property type="entry name" value="Dynamin_N"/>
</dbReference>
<evidence type="ECO:0000256" key="2">
    <source>
        <dbReference type="SAM" id="Phobius"/>
    </source>
</evidence>
<dbReference type="InterPro" id="IPR027417">
    <property type="entry name" value="P-loop_NTPase"/>
</dbReference>
<gene>
    <name evidence="4" type="ORF">E1283_16445</name>
</gene>
<dbReference type="OrthoDB" id="4078029at2"/>
<evidence type="ECO:0000313" key="4">
    <source>
        <dbReference type="EMBL" id="TDC74241.1"/>
    </source>
</evidence>
<keyword evidence="2" id="KW-0812">Transmembrane</keyword>
<feature type="compositionally biased region" description="Basic and acidic residues" evidence="1">
    <location>
        <begin position="1"/>
        <end position="11"/>
    </location>
</feature>
<keyword evidence="5" id="KW-1185">Reference proteome</keyword>
<accession>A0A4R4TAD4</accession>